<dbReference type="RefSeq" id="WP_015390522.1">
    <property type="nucleotide sequence ID" value="NC_020291.1"/>
</dbReference>
<dbReference type="eggNOG" id="COG0577">
    <property type="taxonomic scope" value="Bacteria"/>
</dbReference>
<evidence type="ECO:0000259" key="7">
    <source>
        <dbReference type="Pfam" id="PF02687"/>
    </source>
</evidence>
<feature type="transmembrane region" description="Helical" evidence="6">
    <location>
        <begin position="16"/>
        <end position="35"/>
    </location>
</feature>
<evidence type="ECO:0000256" key="3">
    <source>
        <dbReference type="ARBA" id="ARBA00022692"/>
    </source>
</evidence>
<accession>M1MGX0</accession>
<dbReference type="PATRIC" id="fig|931276.5.peg.360"/>
<gene>
    <name evidence="8" type="ORF">Cspa_c03780</name>
</gene>
<dbReference type="AlphaFoldDB" id="M1MGX0"/>
<feature type="domain" description="ABC3 transporter permease C-terminal" evidence="7">
    <location>
        <begin position="614"/>
        <end position="730"/>
    </location>
</feature>
<evidence type="ECO:0000256" key="5">
    <source>
        <dbReference type="ARBA" id="ARBA00023136"/>
    </source>
</evidence>
<dbReference type="Proteomes" id="UP000011728">
    <property type="component" value="Chromosome"/>
</dbReference>
<feature type="transmembrane region" description="Helical" evidence="6">
    <location>
        <begin position="292"/>
        <end position="318"/>
    </location>
</feature>
<keyword evidence="4 6" id="KW-1133">Transmembrane helix</keyword>
<sequence length="741" mass="84514">MILNKRIIREFKENKIKYIGLILLIILSSMALVAFSNSADCVIQIGEKIAKENNLQDGEFQVKFKLDNFTLQKIHDVGVTVDENFYIDYSINNDKTLRLFKERKNLNKLSIVNGKNFSSDIDTNMDIILDEHFASVNKYSINHTLELNNSPYTVIGYGVAPDYSLVIKKITDSNASPENFGIGFISSNNFNKFNNNITYNYSFKLNGFSSEKFKNILRKNASLISFLNSKDNHRISGYIDDNLTNKKVGIILGVVLIIMISFIISVSIINTIDQESAIIGTLYSLGYLKNELLYHFLILPLILVSIGSVVGTFLGFLLARPLIVTSTEYYSLPYIPTIYTPSLLILGILVPILIVVIVNTYILSKRLNSSPLQLLRNEKKQAKMNTITIRHFSFITKFRLRQFLREYKSNLILLFGIIISTFLLIFGLGTNSAVKTYIQNITTENKFQYNYILNLPIEITENNDVEKTTVTSLSIFYEDLGQNIDLTFQGIKENSKFYNFNIKNSDPGIYISNNIHNKLGLNIGDTMFLKDTSNNKIYNLKVAGIVDYSTGLYVFMNREQMNLLLDKSKSYFNSYLSSKKLNINDKYIASLVTKESLIKSCENMTASMSDAILLVIIFASIMFVITMYLLLKLIIDKNTYSISLLKVLGYTQKELNKLYLGSSFYVVLVSALVAIPLCANITKALWPNLTSDLQTYMPISLTGYDYLFMFIIIFTSYYISLYFLKRHLYSIPMTEALKNRD</sequence>
<evidence type="ECO:0000256" key="2">
    <source>
        <dbReference type="ARBA" id="ARBA00022475"/>
    </source>
</evidence>
<name>M1MGX0_9CLOT</name>
<keyword evidence="2" id="KW-1003">Cell membrane</keyword>
<dbReference type="GO" id="GO:0005886">
    <property type="term" value="C:plasma membrane"/>
    <property type="evidence" value="ECO:0007669"/>
    <property type="project" value="UniProtKB-SubCell"/>
</dbReference>
<feature type="transmembrane region" description="Helical" evidence="6">
    <location>
        <begin position="611"/>
        <end position="631"/>
    </location>
</feature>
<organism evidence="8 9">
    <name type="scientific">Clostridium saccharoperbutylacetonicum N1-4(HMT)</name>
    <dbReference type="NCBI Taxonomy" id="931276"/>
    <lineage>
        <taxon>Bacteria</taxon>
        <taxon>Bacillati</taxon>
        <taxon>Bacillota</taxon>
        <taxon>Clostridia</taxon>
        <taxon>Eubacteriales</taxon>
        <taxon>Clostridiaceae</taxon>
        <taxon>Clostridium</taxon>
    </lineage>
</organism>
<comment type="subcellular location">
    <subcellularLocation>
        <location evidence="1">Cell membrane</location>
        <topology evidence="1">Multi-pass membrane protein</topology>
    </subcellularLocation>
</comment>
<dbReference type="KEGG" id="csr:Cspa_c03780"/>
<evidence type="ECO:0000313" key="8">
    <source>
        <dbReference type="EMBL" id="AGF54196.1"/>
    </source>
</evidence>
<reference evidence="8 9" key="1">
    <citation type="submission" date="2013-02" db="EMBL/GenBank/DDBJ databases">
        <title>Genome sequence of Clostridium saccharoperbutylacetonicum N1-4(HMT).</title>
        <authorList>
            <person name="Poehlein A."/>
            <person name="Daniel R."/>
        </authorList>
    </citation>
    <scope>NUCLEOTIDE SEQUENCE [LARGE SCALE GENOMIC DNA]</scope>
    <source>
        <strain evidence="9">N1-4(HMT)</strain>
    </source>
</reference>
<evidence type="ECO:0000313" key="9">
    <source>
        <dbReference type="Proteomes" id="UP000011728"/>
    </source>
</evidence>
<keyword evidence="5 6" id="KW-0472">Membrane</keyword>
<dbReference type="eggNOG" id="COG1511">
    <property type="taxonomic scope" value="Bacteria"/>
</dbReference>
<evidence type="ECO:0000256" key="6">
    <source>
        <dbReference type="SAM" id="Phobius"/>
    </source>
</evidence>
<dbReference type="EMBL" id="CP004121">
    <property type="protein sequence ID" value="AGF54196.1"/>
    <property type="molecule type" value="Genomic_DNA"/>
</dbReference>
<feature type="transmembrane region" description="Helical" evidence="6">
    <location>
        <begin position="663"/>
        <end position="686"/>
    </location>
</feature>
<evidence type="ECO:0000256" key="4">
    <source>
        <dbReference type="ARBA" id="ARBA00022989"/>
    </source>
</evidence>
<keyword evidence="3 6" id="KW-0812">Transmembrane</keyword>
<dbReference type="Pfam" id="PF02687">
    <property type="entry name" value="FtsX"/>
    <property type="match status" value="2"/>
</dbReference>
<feature type="domain" description="ABC3 transporter permease C-terminal" evidence="7">
    <location>
        <begin position="251"/>
        <end position="371"/>
    </location>
</feature>
<feature type="transmembrane region" description="Helical" evidence="6">
    <location>
        <begin position="338"/>
        <end position="363"/>
    </location>
</feature>
<protein>
    <submittedName>
        <fullName evidence="8">Putative ABC transport system permease protein</fullName>
    </submittedName>
</protein>
<dbReference type="HOGENOM" id="CLU_005531_1_0_9"/>
<feature type="transmembrane region" description="Helical" evidence="6">
    <location>
        <begin position="248"/>
        <end position="272"/>
    </location>
</feature>
<dbReference type="PANTHER" id="PTHR30287:SF1">
    <property type="entry name" value="INNER MEMBRANE PROTEIN"/>
    <property type="match status" value="1"/>
</dbReference>
<dbReference type="PANTHER" id="PTHR30287">
    <property type="entry name" value="MEMBRANE COMPONENT OF PREDICTED ABC SUPERFAMILY METABOLITE UPTAKE TRANSPORTER"/>
    <property type="match status" value="1"/>
</dbReference>
<feature type="transmembrane region" description="Helical" evidence="6">
    <location>
        <begin position="706"/>
        <end position="724"/>
    </location>
</feature>
<dbReference type="InterPro" id="IPR038766">
    <property type="entry name" value="Membrane_comp_ABC_pdt"/>
</dbReference>
<evidence type="ECO:0000256" key="1">
    <source>
        <dbReference type="ARBA" id="ARBA00004651"/>
    </source>
</evidence>
<feature type="transmembrane region" description="Helical" evidence="6">
    <location>
        <begin position="411"/>
        <end position="429"/>
    </location>
</feature>
<dbReference type="InterPro" id="IPR003838">
    <property type="entry name" value="ABC3_permease_C"/>
</dbReference>
<dbReference type="OrthoDB" id="2934570at2"/>
<proteinExistence type="predicted"/>
<keyword evidence="9" id="KW-1185">Reference proteome</keyword>